<dbReference type="GO" id="GO:0005509">
    <property type="term" value="F:calcium ion binding"/>
    <property type="evidence" value="ECO:0007669"/>
    <property type="project" value="InterPro"/>
</dbReference>
<keyword evidence="6 10" id="KW-0245">EGF-like domain</keyword>
<dbReference type="PRINTS" id="PR00001">
    <property type="entry name" value="GLABLOOD"/>
</dbReference>
<dbReference type="GO" id="GO:0004252">
    <property type="term" value="F:serine-type endopeptidase activity"/>
    <property type="evidence" value="ECO:0007669"/>
    <property type="project" value="UniProtKB-EC"/>
</dbReference>
<evidence type="ECO:0000256" key="3">
    <source>
        <dbReference type="ARBA" id="ARBA00012181"/>
    </source>
</evidence>
<dbReference type="SMART" id="SM00179">
    <property type="entry name" value="EGF_CA"/>
    <property type="match status" value="1"/>
</dbReference>
<evidence type="ECO:0000256" key="8">
    <source>
        <dbReference type="ARBA" id="ARBA00023157"/>
    </source>
</evidence>
<protein>
    <recommendedName>
        <fullName evidence="3">coagulation factor Xa</fullName>
        <ecNumber evidence="3">3.4.21.6</ecNumber>
    </recommendedName>
</protein>
<dbReference type="InterPro" id="IPR050442">
    <property type="entry name" value="Peptidase_S1_coag_factors"/>
</dbReference>
<dbReference type="InterPro" id="IPR000152">
    <property type="entry name" value="EGF-type_Asp/Asn_hydroxyl_site"/>
</dbReference>
<dbReference type="PROSITE" id="PS00011">
    <property type="entry name" value="GLA_1"/>
    <property type="match status" value="1"/>
</dbReference>
<dbReference type="CDD" id="cd00054">
    <property type="entry name" value="EGF_CA"/>
    <property type="match status" value="1"/>
</dbReference>
<feature type="domain" description="EGF-like" evidence="11">
    <location>
        <begin position="108"/>
        <end position="144"/>
    </location>
</feature>
<keyword evidence="7" id="KW-0106">Calcium</keyword>
<dbReference type="Pfam" id="PF00594">
    <property type="entry name" value="Gla"/>
    <property type="match status" value="1"/>
</dbReference>
<dbReference type="InterPro" id="IPR017857">
    <property type="entry name" value="Coagulation_fac-like_Gla_dom"/>
</dbReference>
<dbReference type="InterPro" id="IPR001881">
    <property type="entry name" value="EGF-like_Ca-bd_dom"/>
</dbReference>
<dbReference type="PROSITE" id="PS50998">
    <property type="entry name" value="GLA_2"/>
    <property type="match status" value="1"/>
</dbReference>
<keyword evidence="5" id="KW-0964">Secreted</keyword>
<gene>
    <name evidence="14" type="primary">LOC108708966</name>
</gene>
<comment type="subcellular location">
    <subcellularLocation>
        <location evidence="2">Secreted</location>
    </subcellularLocation>
</comment>
<dbReference type="PROSITE" id="PS00010">
    <property type="entry name" value="ASX_HYDROXYL"/>
    <property type="match status" value="1"/>
</dbReference>
<keyword evidence="8" id="KW-1015">Disulfide bond</keyword>
<evidence type="ECO:0000256" key="7">
    <source>
        <dbReference type="ARBA" id="ARBA00022837"/>
    </source>
</evidence>
<reference evidence="14" key="2">
    <citation type="submission" date="2025-08" db="UniProtKB">
        <authorList>
            <consortium name="RefSeq"/>
        </authorList>
    </citation>
    <scope>IDENTIFICATION</scope>
    <source>
        <strain evidence="14">J_2021</strain>
        <tissue evidence="14">Erythrocytes</tissue>
    </source>
</reference>
<evidence type="ECO:0000256" key="9">
    <source>
        <dbReference type="ARBA" id="ARBA00023180"/>
    </source>
</evidence>
<dbReference type="GeneID" id="108708966"/>
<keyword evidence="9" id="KW-0325">Glycoprotein</keyword>
<evidence type="ECO:0000256" key="1">
    <source>
        <dbReference type="ARBA" id="ARBA00001239"/>
    </source>
</evidence>
<accession>A0A8J1MH09</accession>
<dbReference type="PRINTS" id="PR00010">
    <property type="entry name" value="EGFBLOOD"/>
</dbReference>
<dbReference type="OrthoDB" id="9379732at2759"/>
<feature type="non-terminal residue" evidence="14">
    <location>
        <position position="1"/>
    </location>
</feature>
<evidence type="ECO:0000256" key="10">
    <source>
        <dbReference type="PROSITE-ProRule" id="PRU00076"/>
    </source>
</evidence>
<comment type="caution">
    <text evidence="10">Lacks conserved residue(s) required for the propagation of feature annotation.</text>
</comment>
<evidence type="ECO:0000259" key="11">
    <source>
        <dbReference type="PROSITE" id="PS50026"/>
    </source>
</evidence>
<name>A0A8J1MH09_XENLA</name>
<dbReference type="KEGG" id="xla:108708966"/>
<evidence type="ECO:0000259" key="12">
    <source>
        <dbReference type="PROSITE" id="PS50998"/>
    </source>
</evidence>
<dbReference type="SMART" id="SM00069">
    <property type="entry name" value="GLA"/>
    <property type="match status" value="1"/>
</dbReference>
<evidence type="ECO:0000256" key="6">
    <source>
        <dbReference type="ARBA" id="ARBA00022536"/>
    </source>
</evidence>
<dbReference type="PROSITE" id="PS50026">
    <property type="entry name" value="EGF_3"/>
    <property type="match status" value="1"/>
</dbReference>
<dbReference type="FunFam" id="4.10.740.10:FF:000001">
    <property type="entry name" value="vitamin K-dependent protein S"/>
    <property type="match status" value="1"/>
</dbReference>
<dbReference type="RefSeq" id="XP_041440681.1">
    <property type="nucleotide sequence ID" value="XM_041584747.1"/>
</dbReference>
<dbReference type="InterPro" id="IPR000742">
    <property type="entry name" value="EGF"/>
</dbReference>
<dbReference type="InterPro" id="IPR035972">
    <property type="entry name" value="GLA-like_dom_SF"/>
</dbReference>
<keyword evidence="4" id="KW-0301">Gamma-carboxyglutamic acid</keyword>
<dbReference type="Proteomes" id="UP000186698">
    <property type="component" value="Chromosome 2S"/>
</dbReference>
<dbReference type="SUPFAM" id="SSF57630">
    <property type="entry name" value="GLA-domain"/>
    <property type="match status" value="1"/>
</dbReference>
<dbReference type="PANTHER" id="PTHR24278">
    <property type="entry name" value="COAGULATION FACTOR"/>
    <property type="match status" value="1"/>
</dbReference>
<reference evidence="13" key="1">
    <citation type="submission" date="2024-06" db="UniProtKB">
        <authorList>
            <consortium name="RefSeq"/>
        </authorList>
    </citation>
    <scope>NUCLEOTIDE SEQUENCE [LARGE SCALE GENOMIC DNA]</scope>
    <source>
        <strain evidence="13">J_2021</strain>
    </source>
</reference>
<evidence type="ECO:0000313" key="13">
    <source>
        <dbReference type="Proteomes" id="UP000186698"/>
    </source>
</evidence>
<comment type="catalytic activity">
    <reaction evidence="1">
        <text>Selective cleavage of Arg-|-Thr and then Arg-|-Ile bonds in prothrombin to form thrombin.</text>
        <dbReference type="EC" id="3.4.21.6"/>
    </reaction>
</comment>
<dbReference type="GO" id="GO:0005615">
    <property type="term" value="C:extracellular space"/>
    <property type="evidence" value="ECO:0007669"/>
    <property type="project" value="TreeGrafter"/>
</dbReference>
<feature type="domain" description="Gla" evidence="12">
    <location>
        <begin position="62"/>
        <end position="108"/>
    </location>
</feature>
<organism evidence="13 14">
    <name type="scientific">Xenopus laevis</name>
    <name type="common">African clawed frog</name>
    <dbReference type="NCBI Taxonomy" id="8355"/>
    <lineage>
        <taxon>Eukaryota</taxon>
        <taxon>Metazoa</taxon>
        <taxon>Chordata</taxon>
        <taxon>Craniata</taxon>
        <taxon>Vertebrata</taxon>
        <taxon>Euteleostomi</taxon>
        <taxon>Amphibia</taxon>
        <taxon>Batrachia</taxon>
        <taxon>Anura</taxon>
        <taxon>Pipoidea</taxon>
        <taxon>Pipidae</taxon>
        <taxon>Xenopodinae</taxon>
        <taxon>Xenopus</taxon>
        <taxon>Xenopus</taxon>
    </lineage>
</organism>
<dbReference type="Gene3D" id="2.10.25.10">
    <property type="entry name" value="Laminin"/>
    <property type="match status" value="1"/>
</dbReference>
<dbReference type="Gene3D" id="4.10.740.10">
    <property type="entry name" value="Coagulation Factor IX"/>
    <property type="match status" value="1"/>
</dbReference>
<dbReference type="EC" id="3.4.21.6" evidence="3"/>
<sequence>SDFFFLCKLPRRKQELCIQKHSTIAGQTCLLILIALPAVLLQQATDVFLKHGNAHNILRAKRTNSGFEEIKKGNLESECYEEPCSFEEAREVFEDEDKTTEFWSKYFDGDQCNSNPCQNGGSCKDGINEYNCFCNAGFQGKHRETVQLIFLFAD</sequence>
<dbReference type="FunFam" id="2.10.25.10:FF:000162">
    <property type="entry name" value="Coagulation factor X (Predicted)"/>
    <property type="match status" value="1"/>
</dbReference>
<dbReference type="InterPro" id="IPR000294">
    <property type="entry name" value="GLA_domain"/>
</dbReference>
<proteinExistence type="predicted"/>
<evidence type="ECO:0000256" key="4">
    <source>
        <dbReference type="ARBA" id="ARBA00022479"/>
    </source>
</evidence>
<evidence type="ECO:0000313" key="14">
    <source>
        <dbReference type="RefSeq" id="XP_041440681.1"/>
    </source>
</evidence>
<evidence type="ECO:0000256" key="5">
    <source>
        <dbReference type="ARBA" id="ARBA00022525"/>
    </source>
</evidence>
<dbReference type="Pfam" id="PF00008">
    <property type="entry name" value="EGF"/>
    <property type="match status" value="1"/>
</dbReference>
<keyword evidence="13" id="KW-1185">Reference proteome</keyword>
<dbReference type="PROSITE" id="PS01187">
    <property type="entry name" value="EGF_CA"/>
    <property type="match status" value="1"/>
</dbReference>
<evidence type="ECO:0000256" key="2">
    <source>
        <dbReference type="ARBA" id="ARBA00004613"/>
    </source>
</evidence>
<dbReference type="PANTHER" id="PTHR24278:SF28">
    <property type="entry name" value="COAGULATION FACTOR X"/>
    <property type="match status" value="1"/>
</dbReference>
<dbReference type="InterPro" id="IPR018097">
    <property type="entry name" value="EGF_Ca-bd_CS"/>
</dbReference>
<dbReference type="AlphaFoldDB" id="A0A8J1MH09"/>